<evidence type="ECO:0000313" key="1">
    <source>
        <dbReference type="EMBL" id="SDD79318.1"/>
    </source>
</evidence>
<proteinExistence type="predicted"/>
<dbReference type="AlphaFoldDB" id="A0A1G6XM98"/>
<evidence type="ECO:0000313" key="2">
    <source>
        <dbReference type="Proteomes" id="UP000199034"/>
    </source>
</evidence>
<accession>A0A1G6XM98</accession>
<dbReference type="OrthoDB" id="4828599at2"/>
<name>A0A1G6XM98_9ACTN</name>
<dbReference type="RefSeq" id="WP_090859674.1">
    <property type="nucleotide sequence ID" value="NZ_FMZM01000011.1"/>
</dbReference>
<gene>
    <name evidence="1" type="ORF">SAMN05421872_1117</name>
</gene>
<sequence>MSDTMSAGKHLGDAGDPDETTALTPVPEPAPEEQPTIVVAETKGARREVVCPECGTVATITVNRREAEDFCRRCDFPLFWTPAAIVLDTSSGPSSDALRRLPGTAGRVTVGKLDCPHCRESNPVTETRCLRCQGDLHPVLPPAPPPPAVLAPPPEPEPVPEKSTPWLLYVGVGLTVLLAIALILYFVL</sequence>
<dbReference type="EMBL" id="FMZM01000011">
    <property type="protein sequence ID" value="SDD79318.1"/>
    <property type="molecule type" value="Genomic_DNA"/>
</dbReference>
<keyword evidence="2" id="KW-1185">Reference proteome</keyword>
<dbReference type="STRING" id="1045774.SAMN05421872_1117"/>
<dbReference type="Proteomes" id="UP000199034">
    <property type="component" value="Unassembled WGS sequence"/>
</dbReference>
<protein>
    <recommendedName>
        <fullName evidence="3">Double zinc ribbon</fullName>
    </recommendedName>
</protein>
<organism evidence="1 2">
    <name type="scientific">Nocardioides lianchengensis</name>
    <dbReference type="NCBI Taxonomy" id="1045774"/>
    <lineage>
        <taxon>Bacteria</taxon>
        <taxon>Bacillati</taxon>
        <taxon>Actinomycetota</taxon>
        <taxon>Actinomycetes</taxon>
        <taxon>Propionibacteriales</taxon>
        <taxon>Nocardioidaceae</taxon>
        <taxon>Nocardioides</taxon>
    </lineage>
</organism>
<reference evidence="2" key="1">
    <citation type="submission" date="2016-10" db="EMBL/GenBank/DDBJ databases">
        <authorList>
            <person name="Varghese N."/>
            <person name="Submissions S."/>
        </authorList>
    </citation>
    <scope>NUCLEOTIDE SEQUENCE [LARGE SCALE GENOMIC DNA]</scope>
    <source>
        <strain evidence="2">CGMCC 4.6858</strain>
    </source>
</reference>
<evidence type="ECO:0008006" key="3">
    <source>
        <dbReference type="Google" id="ProtNLM"/>
    </source>
</evidence>